<name>A0ABV9HXU6_9FLAO</name>
<dbReference type="Pfam" id="PF13643">
    <property type="entry name" value="DUF4145"/>
    <property type="match status" value="1"/>
</dbReference>
<dbReference type="RefSeq" id="WP_379979396.1">
    <property type="nucleotide sequence ID" value="NZ_JBHSFV010000007.1"/>
</dbReference>
<comment type="caution">
    <text evidence="2">The sequence shown here is derived from an EMBL/GenBank/DDBJ whole genome shotgun (WGS) entry which is preliminary data.</text>
</comment>
<sequence length="255" mass="29482">MNRELWKNRTFTNENPINYPCPKCSVGFLTPKKQILTEITPTGTEMEYHGYPNGIEHIFSGTLICKNKDCKELVSISGQCLRDIQTGKELQSGEMAEHRFSTYYLKFFYPNLKIIALPKEVSENVAEQINLSFSHYFNDLSSCANRIRNGIELILDDLNAPKWRKTNDGNKQVFKTLHSRIEHYGKRNKKISDHLLALKIIGNEGSHVGLVESDDILDAYEILEELIEFTYVKKKERIAQLVKEIVSRRKPRSKE</sequence>
<dbReference type="EMBL" id="JBHSFV010000007">
    <property type="protein sequence ID" value="MFC4634794.1"/>
    <property type="molecule type" value="Genomic_DNA"/>
</dbReference>
<evidence type="ECO:0000313" key="3">
    <source>
        <dbReference type="Proteomes" id="UP001596043"/>
    </source>
</evidence>
<protein>
    <submittedName>
        <fullName evidence="2">DUF4145 domain-containing protein</fullName>
    </submittedName>
</protein>
<accession>A0ABV9HXU6</accession>
<dbReference type="InterPro" id="IPR025285">
    <property type="entry name" value="DUF4145"/>
</dbReference>
<organism evidence="2 3">
    <name type="scientific">Dokdonia ponticola</name>
    <dbReference type="NCBI Taxonomy" id="2041041"/>
    <lineage>
        <taxon>Bacteria</taxon>
        <taxon>Pseudomonadati</taxon>
        <taxon>Bacteroidota</taxon>
        <taxon>Flavobacteriia</taxon>
        <taxon>Flavobacteriales</taxon>
        <taxon>Flavobacteriaceae</taxon>
        <taxon>Dokdonia</taxon>
    </lineage>
</organism>
<evidence type="ECO:0000313" key="2">
    <source>
        <dbReference type="EMBL" id="MFC4634794.1"/>
    </source>
</evidence>
<dbReference type="Proteomes" id="UP001596043">
    <property type="component" value="Unassembled WGS sequence"/>
</dbReference>
<proteinExistence type="predicted"/>
<evidence type="ECO:0000259" key="1">
    <source>
        <dbReference type="Pfam" id="PF13643"/>
    </source>
</evidence>
<feature type="domain" description="DUF4145" evidence="1">
    <location>
        <begin position="137"/>
        <end position="224"/>
    </location>
</feature>
<keyword evidence="3" id="KW-1185">Reference proteome</keyword>
<gene>
    <name evidence="2" type="ORF">ACFO3O_12805</name>
</gene>
<reference evidence="3" key="1">
    <citation type="journal article" date="2019" name="Int. J. Syst. Evol. Microbiol.">
        <title>The Global Catalogue of Microorganisms (GCM) 10K type strain sequencing project: providing services to taxonomists for standard genome sequencing and annotation.</title>
        <authorList>
            <consortium name="The Broad Institute Genomics Platform"/>
            <consortium name="The Broad Institute Genome Sequencing Center for Infectious Disease"/>
            <person name="Wu L."/>
            <person name="Ma J."/>
        </authorList>
    </citation>
    <scope>NUCLEOTIDE SEQUENCE [LARGE SCALE GENOMIC DNA]</scope>
    <source>
        <strain evidence="3">YJ-61-S</strain>
    </source>
</reference>